<feature type="region of interest" description="Disordered" evidence="1">
    <location>
        <begin position="205"/>
        <end position="366"/>
    </location>
</feature>
<dbReference type="PANTHER" id="PTHR28076">
    <property type="entry name" value="SPORULATION-SPECIFIC PROTEIN 71"/>
    <property type="match status" value="1"/>
</dbReference>
<feature type="compositionally biased region" description="Polar residues" evidence="1">
    <location>
        <begin position="215"/>
        <end position="241"/>
    </location>
</feature>
<evidence type="ECO:0000259" key="3">
    <source>
        <dbReference type="Pfam" id="PF23207"/>
    </source>
</evidence>
<dbReference type="InterPro" id="IPR040345">
    <property type="entry name" value="Mug56/Spo71"/>
</dbReference>
<evidence type="ECO:0008006" key="6">
    <source>
        <dbReference type="Google" id="ProtNLM"/>
    </source>
</evidence>
<reference evidence="4 5" key="1">
    <citation type="submission" date="2024-05" db="EMBL/GenBank/DDBJ databases">
        <title>A draft genome resource for the thread blight pathogen Marasmius tenuissimus strain MS-2.</title>
        <authorList>
            <person name="Yulfo-Soto G.E."/>
            <person name="Baruah I.K."/>
            <person name="Amoako-Attah I."/>
            <person name="Bukari Y."/>
            <person name="Meinhardt L.W."/>
            <person name="Bailey B.A."/>
            <person name="Cohen S.P."/>
        </authorList>
    </citation>
    <scope>NUCLEOTIDE SEQUENCE [LARGE SCALE GENOMIC DNA]</scope>
    <source>
        <strain evidence="4 5">MS-2</strain>
    </source>
</reference>
<feature type="compositionally biased region" description="Basic residues" evidence="1">
    <location>
        <begin position="312"/>
        <end position="322"/>
    </location>
</feature>
<dbReference type="EMBL" id="JBBXMP010000058">
    <property type="protein sequence ID" value="KAL0064671.1"/>
    <property type="molecule type" value="Genomic_DNA"/>
</dbReference>
<dbReference type="Pfam" id="PF23207">
    <property type="entry name" value="PH_SPO71"/>
    <property type="match status" value="1"/>
</dbReference>
<dbReference type="InterPro" id="IPR057379">
    <property type="entry name" value="PH_SPO71"/>
</dbReference>
<feature type="region of interest" description="Disordered" evidence="1">
    <location>
        <begin position="770"/>
        <end position="792"/>
    </location>
</feature>
<feature type="compositionally biased region" description="Acidic residues" evidence="1">
    <location>
        <begin position="770"/>
        <end position="781"/>
    </location>
</feature>
<feature type="region of interest" description="Disordered" evidence="1">
    <location>
        <begin position="1004"/>
        <end position="1025"/>
    </location>
</feature>
<feature type="compositionally biased region" description="Low complexity" evidence="1">
    <location>
        <begin position="1004"/>
        <end position="1020"/>
    </location>
</feature>
<name>A0ABR2ZSN5_9AGAR</name>
<accession>A0ABR2ZSN5</accession>
<keyword evidence="5" id="KW-1185">Reference proteome</keyword>
<feature type="compositionally biased region" description="Low complexity" evidence="1">
    <location>
        <begin position="15"/>
        <end position="25"/>
    </location>
</feature>
<dbReference type="Pfam" id="PF15404">
    <property type="entry name" value="PH_4"/>
    <property type="match status" value="1"/>
</dbReference>
<dbReference type="PANTHER" id="PTHR28076:SF1">
    <property type="entry name" value="PROSPORE MEMBRANE ADAPTER PROTEIN SPO71"/>
    <property type="match status" value="1"/>
</dbReference>
<organism evidence="4 5">
    <name type="scientific">Marasmius tenuissimus</name>
    <dbReference type="NCBI Taxonomy" id="585030"/>
    <lineage>
        <taxon>Eukaryota</taxon>
        <taxon>Fungi</taxon>
        <taxon>Dikarya</taxon>
        <taxon>Basidiomycota</taxon>
        <taxon>Agaricomycotina</taxon>
        <taxon>Agaricomycetes</taxon>
        <taxon>Agaricomycetidae</taxon>
        <taxon>Agaricales</taxon>
        <taxon>Marasmiineae</taxon>
        <taxon>Marasmiaceae</taxon>
        <taxon>Marasmius</taxon>
    </lineage>
</organism>
<evidence type="ECO:0000313" key="4">
    <source>
        <dbReference type="EMBL" id="KAL0064671.1"/>
    </source>
</evidence>
<comment type="caution">
    <text evidence="4">The sequence shown here is derived from an EMBL/GenBank/DDBJ whole genome shotgun (WGS) entry which is preliminary data.</text>
</comment>
<dbReference type="InterPro" id="IPR039486">
    <property type="entry name" value="Mug56/Spo71_PH"/>
</dbReference>
<protein>
    <recommendedName>
        <fullName evidence="6">Mug56/Spo71 PH domain-containing protein</fullName>
    </recommendedName>
</protein>
<gene>
    <name evidence="4" type="ORF">AAF712_008369</name>
</gene>
<evidence type="ECO:0000256" key="1">
    <source>
        <dbReference type="SAM" id="MobiDB-lite"/>
    </source>
</evidence>
<sequence length="1077" mass="122292">MTSLDIPSRPGPHPVTSSTSVGSSSALKAEAHDHDEHLHRRFFIGPMPEKVLPNPLSDKKGKGRAATLRNLEDCEDDCENHLTHIIKENAFAFFLRQGGREEDWGEDEERSARREMIRRWRESPWADIMRKRREEKQNSKRATNRWMGSSFEIGEIAGINVIQEADVTRSFFSSSMSNQSSFNGTASITPYLPLDAAVTQITQASQAPEDLPERPSSSRFTSTGQETFVTASSEPQASTASLVRPETPKLNDAQAEPEALHQPHSTDTISSSRSALLPPPTASPTDPASRPEPSKRPTLKLSSLLRGEGTSKKVKDKPKGKKVRYDLSPVSVTPILSDSAEDPAPPGEVLQRTGEEVQDTSAGAMSTSAEISDLQWDRMLVRILSSNLNALPRFFDDNKHRQTRDLDYEDWEEFMVVWRMDRIELYENYTVPGEEWFRGHKNLSYIIPLKSGRTKLSIYSFVDLTFCITCPPTSRRYNPARRKWQVHSAKQGTFIYIFKIKCRSRAYDWTWQLWRHLGGELPPTISVRNPRLDSKVNIDMPAVDTTEAFKVFTRENVVALCMENLRSVRDWKYIIERQVAEGSVLELAWRRETHLDWIWLDDDVDGRPRNWAVLCGLVMQDSTIPAHLEIRIGKHFPSFVRLKDGGRLAEPPAMEGYVDRVRPNTQTKQPVYLAIHDGNLFCLGQSRAHPPTPLVPFPMTQSATEHQSELLRRSEVLRGAQQILDADGVADLRNVLTVRRAVHPVIQNHHDVREQPEDEEWMHTWSEGELSAEDAADEGGEEPLQSAKPEEKPVLKMRRSFELLFKNGHVAYSCRYANEWVQRLGELIRYWKLKHRDDARDEMDLAQALRPRVTPKTYQEKDRILYAEPPPDLSAPMPALGSLYNWCVLEGCKPIVRGGKLFTRQGLRGQYKLVQMFIVSGTIVQFKIKPRNSLNRAEARKIQLMDAYVCSGYFAAQALPSGQYNANATSEARRYQDGLEANDPEEDRLFVVWYKSYSKAQGPSATSATAEDPSASTSSAPAPPLNARKKKMAVFMTRSKLERDAWCWALNCEIEKIVRAQKERETKMREAGGLMEL</sequence>
<dbReference type="Proteomes" id="UP001437256">
    <property type="component" value="Unassembled WGS sequence"/>
</dbReference>
<evidence type="ECO:0000313" key="5">
    <source>
        <dbReference type="Proteomes" id="UP001437256"/>
    </source>
</evidence>
<feature type="region of interest" description="Disordered" evidence="1">
    <location>
        <begin position="1"/>
        <end position="32"/>
    </location>
</feature>
<feature type="domain" description="Mug56/Spo71 PH" evidence="2">
    <location>
        <begin position="899"/>
        <end position="1054"/>
    </location>
</feature>
<evidence type="ECO:0000259" key="2">
    <source>
        <dbReference type="Pfam" id="PF15404"/>
    </source>
</evidence>
<feature type="domain" description="Prospore membrane adapter protein SPO71 PH" evidence="3">
    <location>
        <begin position="376"/>
        <end position="520"/>
    </location>
</feature>
<proteinExistence type="predicted"/>